<accession>A0A484MFF1</accession>
<keyword evidence="1" id="KW-0812">Transmembrane</keyword>
<feature type="transmembrane region" description="Helical" evidence="1">
    <location>
        <begin position="116"/>
        <end position="141"/>
    </location>
</feature>
<protein>
    <submittedName>
        <fullName evidence="2">Uncharacterized protein</fullName>
    </submittedName>
</protein>
<keyword evidence="3" id="KW-1185">Reference proteome</keyword>
<keyword evidence="1" id="KW-0472">Membrane</keyword>
<dbReference type="EMBL" id="OOIL02003368">
    <property type="protein sequence ID" value="VFQ87502.1"/>
    <property type="molecule type" value="Genomic_DNA"/>
</dbReference>
<evidence type="ECO:0000256" key="1">
    <source>
        <dbReference type="SAM" id="Phobius"/>
    </source>
</evidence>
<name>A0A484MFF1_9ASTE</name>
<gene>
    <name evidence="2" type="ORF">CCAM_LOCUS29278</name>
</gene>
<organism evidence="2 3">
    <name type="scientific">Cuscuta campestris</name>
    <dbReference type="NCBI Taxonomy" id="132261"/>
    <lineage>
        <taxon>Eukaryota</taxon>
        <taxon>Viridiplantae</taxon>
        <taxon>Streptophyta</taxon>
        <taxon>Embryophyta</taxon>
        <taxon>Tracheophyta</taxon>
        <taxon>Spermatophyta</taxon>
        <taxon>Magnoliopsida</taxon>
        <taxon>eudicotyledons</taxon>
        <taxon>Gunneridae</taxon>
        <taxon>Pentapetalae</taxon>
        <taxon>asterids</taxon>
        <taxon>lamiids</taxon>
        <taxon>Solanales</taxon>
        <taxon>Convolvulaceae</taxon>
        <taxon>Cuscuteae</taxon>
        <taxon>Cuscuta</taxon>
        <taxon>Cuscuta subgen. Grammica</taxon>
        <taxon>Cuscuta sect. Cleistogrammica</taxon>
    </lineage>
</organism>
<evidence type="ECO:0000313" key="2">
    <source>
        <dbReference type="EMBL" id="VFQ87502.1"/>
    </source>
</evidence>
<dbReference type="Proteomes" id="UP000595140">
    <property type="component" value="Unassembled WGS sequence"/>
</dbReference>
<feature type="transmembrane region" description="Helical" evidence="1">
    <location>
        <begin position="147"/>
        <end position="166"/>
    </location>
</feature>
<proteinExistence type="predicted"/>
<dbReference type="AlphaFoldDB" id="A0A484MFF1"/>
<keyword evidence="1" id="KW-1133">Transmembrane helix</keyword>
<evidence type="ECO:0000313" key="3">
    <source>
        <dbReference type="Proteomes" id="UP000595140"/>
    </source>
</evidence>
<reference evidence="2 3" key="1">
    <citation type="submission" date="2018-04" db="EMBL/GenBank/DDBJ databases">
        <authorList>
            <person name="Vogel A."/>
        </authorList>
    </citation>
    <scope>NUCLEOTIDE SEQUENCE [LARGE SCALE GENOMIC DNA]</scope>
</reference>
<sequence>MDSYDLCFESIIPETQFEDIGVDDGDFIYEKVEDEAIVIASDDDMADVAPVTERKDVVLLESQKDTVFLHGREEPNFVVLDGDIDYADWCEKMDLGLWMAAASDLTVVLRLRGVSVIAFTSMTALFLSLFPAILFLASMAMPNSNCFFAMAHMLLTIFVDTLNCAARPPGHRDEKRKRNKAECERIVEKIRKKMMEKKGE</sequence>